<dbReference type="PRINTS" id="PR00702">
    <property type="entry name" value="ACRIFLAVINRP"/>
</dbReference>
<dbReference type="InterPro" id="IPR001036">
    <property type="entry name" value="Acrflvin-R"/>
</dbReference>
<proteinExistence type="inferred from homology"/>
<dbReference type="SUPFAM" id="SSF82693">
    <property type="entry name" value="Multidrug efflux transporter AcrB pore domain, PN1, PN2, PC1 and PC2 subdomains"/>
    <property type="match status" value="4"/>
</dbReference>
<dbReference type="InterPro" id="IPR027463">
    <property type="entry name" value="AcrB_DN_DC_subdom"/>
</dbReference>
<dbReference type="InterPro" id="IPR004764">
    <property type="entry name" value="MdtF-like"/>
</dbReference>
<name>A0A6I2UC23_9FIRM</name>
<feature type="transmembrane region" description="Helical" evidence="9">
    <location>
        <begin position="394"/>
        <end position="413"/>
    </location>
</feature>
<feature type="transmembrane region" description="Helical" evidence="9">
    <location>
        <begin position="529"/>
        <end position="555"/>
    </location>
</feature>
<evidence type="ECO:0000256" key="8">
    <source>
        <dbReference type="ARBA" id="ARBA00023136"/>
    </source>
</evidence>
<keyword evidence="7 9" id="KW-1133">Transmembrane helix</keyword>
<dbReference type="FunFam" id="1.20.1640.10:FF:000001">
    <property type="entry name" value="Efflux pump membrane transporter"/>
    <property type="match status" value="1"/>
</dbReference>
<dbReference type="Pfam" id="PF00873">
    <property type="entry name" value="ACR_tran"/>
    <property type="match status" value="1"/>
</dbReference>
<evidence type="ECO:0000313" key="10">
    <source>
        <dbReference type="EMBL" id="MSU07435.1"/>
    </source>
</evidence>
<comment type="subcellular location">
    <subcellularLocation>
        <location evidence="1">Cell inner membrane</location>
        <topology evidence="1">Multi-pass membrane protein</topology>
    </subcellularLocation>
</comment>
<dbReference type="Proteomes" id="UP000433181">
    <property type="component" value="Unassembled WGS sequence"/>
</dbReference>
<evidence type="ECO:0000256" key="3">
    <source>
        <dbReference type="ARBA" id="ARBA00022448"/>
    </source>
</evidence>
<gene>
    <name evidence="10" type="ORF">FYJ84_00255</name>
</gene>
<reference evidence="10 11" key="1">
    <citation type="submission" date="2019-08" db="EMBL/GenBank/DDBJ databases">
        <title>In-depth cultivation of the pig gut microbiome towards novel bacterial diversity and tailored functional studies.</title>
        <authorList>
            <person name="Wylensek D."/>
            <person name="Hitch T.C.A."/>
            <person name="Clavel T."/>
        </authorList>
    </citation>
    <scope>NUCLEOTIDE SEQUENCE [LARGE SCALE GENOMIC DNA]</scope>
    <source>
        <strain evidence="10 11">WCA-693-APC-5D-A</strain>
    </source>
</reference>
<feature type="transmembrane region" description="Helical" evidence="9">
    <location>
        <begin position="366"/>
        <end position="388"/>
    </location>
</feature>
<feature type="transmembrane region" description="Helical" evidence="9">
    <location>
        <begin position="937"/>
        <end position="960"/>
    </location>
</feature>
<evidence type="ECO:0000256" key="9">
    <source>
        <dbReference type="SAM" id="Phobius"/>
    </source>
</evidence>
<dbReference type="Gene3D" id="3.30.2090.10">
    <property type="entry name" value="Multidrug efflux transporter AcrB TolC docking domain, DN and DC subdomains"/>
    <property type="match status" value="2"/>
</dbReference>
<feature type="transmembrane region" description="Helical" evidence="9">
    <location>
        <begin position="899"/>
        <end position="925"/>
    </location>
</feature>
<evidence type="ECO:0000256" key="1">
    <source>
        <dbReference type="ARBA" id="ARBA00004429"/>
    </source>
</evidence>
<dbReference type="AlphaFoldDB" id="A0A6I2UC23"/>
<dbReference type="Gene3D" id="1.20.1640.10">
    <property type="entry name" value="Multidrug efflux transporter AcrB transmembrane domain"/>
    <property type="match status" value="2"/>
</dbReference>
<feature type="transmembrane region" description="Helical" evidence="9">
    <location>
        <begin position="981"/>
        <end position="1002"/>
    </location>
</feature>
<evidence type="ECO:0000256" key="6">
    <source>
        <dbReference type="ARBA" id="ARBA00022692"/>
    </source>
</evidence>
<dbReference type="Gene3D" id="3.30.70.1430">
    <property type="entry name" value="Multidrug efflux transporter AcrB pore domain"/>
    <property type="match status" value="2"/>
</dbReference>
<dbReference type="SUPFAM" id="SSF82714">
    <property type="entry name" value="Multidrug efflux transporter AcrB TolC docking domain, DN and DC subdomains"/>
    <property type="match status" value="2"/>
</dbReference>
<comment type="similarity">
    <text evidence="2">Belongs to the resistance-nodulation-cell division (RND) (TC 2.A.6) family.</text>
</comment>
<dbReference type="Gene3D" id="3.30.70.1320">
    <property type="entry name" value="Multidrug efflux transporter AcrB pore domain like"/>
    <property type="match status" value="1"/>
</dbReference>
<protein>
    <submittedName>
        <fullName evidence="10">Multidrug efflux RND transporter permease subunit</fullName>
    </submittedName>
</protein>
<dbReference type="GO" id="GO:0042910">
    <property type="term" value="F:xenobiotic transmembrane transporter activity"/>
    <property type="evidence" value="ECO:0007669"/>
    <property type="project" value="TreeGrafter"/>
</dbReference>
<dbReference type="PANTHER" id="PTHR32063">
    <property type="match status" value="1"/>
</dbReference>
<sequence length="1062" mass="114370">MAKFFIHRPIFAIVISLLIVIIGVLAAFQLPIAQYPQISPPTISVSTTYVGANAKTVNDTVAQVIEQQVNGTQGMDYMSSTAADSGRYSLSVVFNLGTDGDMDAVKVQNNVAIANSSLPESVKSMGVTTSKSSNDMALMMAMYSPNKTYDRPWMKNYADIYLLDQIKRVDGVGDVMVFGADHAMRIWVNPAKMAEMNITAADIMAAINEQNVQAPAGTVGAAPVADSQEKQATGKIDGRLTSTEEFGNIILKATTDGQYVRIKDIARVETGAEDYNFIPSYNGMDAVGFGIQLTSDANAMTTVAEVKKILENAREDFPPDLEIKEIVDSTKFIGASINEVVHTFIEALVLVVLVVFVFLQNWRATLIPLLAVPVSLIGTFIAFTFLGFSINTLTLFAMVLAIGLVVDDAIVVIENVEAHMEKGLNPVDATERAMDEVQGPVVAIAFVLAAVFVPVAFLGGMMGVLYRQFALTIAISMALSAFVALTLTPALCATILKPHEKNENEGVLGRFFDKFNEAFNRMRLSYQGVVGWFIGHIKVALVFVVIVCGLTGLLYKIVPSTFVPDEDQGYYAVAVNLPEGASLNQTTKVIDKLIPALLQVEGIDGVMGIPGFDIMAFSGKSSAGAMFVGLKPWADRTTAETQINAIVMKTFGVGAMVAPEARVIAFNMPALPGLGTVGGWQMELQDLSGHTDEELDQITKKILAAANQRPELQGVRSTYSINSPIYQYDIDREKVKAMGVSLSDVFTAMQVFYGGNQVNDFNEFGRTYKVVVQADETFRSDVENMRFMYVRSNTGAKVPLDSLLKPRETTGASNISRFNAARSVGIQGNAGNGYSSGEAMAAIEEIVREVAPDGFGIEWSGQAREEQKTSSSTSQVLALAFVFVFLCLAALYESWSVPFAVLLSVPVGIFGALFSEYFLSIVQALDGTPNAGLQNSVYMQIGVIMIIGLAAKNAILIVEFAKIRVDAGMNPLKAAIEAAGLRLRPILMTSFAFIIGCLPLAMATGAGAAARNGMGVAVVGGMLFATGIAIFIIPAFYVMTEYISRTLGIRKTEKKKTSTDYM</sequence>
<dbReference type="NCBIfam" id="TIGR00915">
    <property type="entry name" value="2A0602"/>
    <property type="match status" value="1"/>
</dbReference>
<evidence type="ECO:0000256" key="4">
    <source>
        <dbReference type="ARBA" id="ARBA00022475"/>
    </source>
</evidence>
<dbReference type="GO" id="GO:0015562">
    <property type="term" value="F:efflux transmembrane transporter activity"/>
    <property type="evidence" value="ECO:0007669"/>
    <property type="project" value="InterPro"/>
</dbReference>
<dbReference type="PANTHER" id="PTHR32063:SF11">
    <property type="entry name" value="CATION OR DRUG EFFLUX SYSTEM PROTEIN"/>
    <property type="match status" value="1"/>
</dbReference>
<dbReference type="NCBIfam" id="NF000282">
    <property type="entry name" value="RND_permease_1"/>
    <property type="match status" value="1"/>
</dbReference>
<feature type="transmembrane region" description="Helical" evidence="9">
    <location>
        <begin position="340"/>
        <end position="359"/>
    </location>
</feature>
<evidence type="ECO:0000256" key="2">
    <source>
        <dbReference type="ARBA" id="ARBA00010942"/>
    </source>
</evidence>
<dbReference type="EMBL" id="VUNR01000001">
    <property type="protein sequence ID" value="MSU07435.1"/>
    <property type="molecule type" value="Genomic_DNA"/>
</dbReference>
<organism evidence="10 11">
    <name type="scientific">Anaerovibrio slackiae</name>
    <dbReference type="NCBI Taxonomy" id="2652309"/>
    <lineage>
        <taxon>Bacteria</taxon>
        <taxon>Bacillati</taxon>
        <taxon>Bacillota</taxon>
        <taxon>Negativicutes</taxon>
        <taxon>Selenomonadales</taxon>
        <taxon>Selenomonadaceae</taxon>
        <taxon>Anaerovibrio</taxon>
    </lineage>
</organism>
<keyword evidence="11" id="KW-1185">Reference proteome</keyword>
<keyword evidence="4" id="KW-1003">Cell membrane</keyword>
<evidence type="ECO:0000256" key="7">
    <source>
        <dbReference type="ARBA" id="ARBA00022989"/>
    </source>
</evidence>
<dbReference type="RefSeq" id="WP_154404974.1">
    <property type="nucleotide sequence ID" value="NZ_JBJDWX010000079.1"/>
</dbReference>
<dbReference type="GO" id="GO:0009636">
    <property type="term" value="P:response to toxic substance"/>
    <property type="evidence" value="ECO:0007669"/>
    <property type="project" value="UniProtKB-ARBA"/>
</dbReference>
<evidence type="ECO:0000313" key="11">
    <source>
        <dbReference type="Proteomes" id="UP000433181"/>
    </source>
</evidence>
<dbReference type="GO" id="GO:0005886">
    <property type="term" value="C:plasma membrane"/>
    <property type="evidence" value="ECO:0007669"/>
    <property type="project" value="UniProtKB-SubCell"/>
</dbReference>
<evidence type="ECO:0000256" key="5">
    <source>
        <dbReference type="ARBA" id="ARBA00022519"/>
    </source>
</evidence>
<accession>A0A6I2UC23</accession>
<dbReference type="GeneID" id="96777341"/>
<comment type="caution">
    <text evidence="10">The sequence shown here is derived from an EMBL/GenBank/DDBJ whole genome shotgun (WGS) entry which is preliminary data.</text>
</comment>
<dbReference type="Gene3D" id="3.30.70.1440">
    <property type="entry name" value="Multidrug efflux transporter AcrB pore domain"/>
    <property type="match status" value="1"/>
</dbReference>
<feature type="transmembrane region" description="Helical" evidence="9">
    <location>
        <begin position="469"/>
        <end position="496"/>
    </location>
</feature>
<dbReference type="SUPFAM" id="SSF82866">
    <property type="entry name" value="Multidrug efflux transporter AcrB transmembrane domain"/>
    <property type="match status" value="2"/>
</dbReference>
<feature type="transmembrane region" description="Helical" evidence="9">
    <location>
        <begin position="874"/>
        <end position="892"/>
    </location>
</feature>
<feature type="transmembrane region" description="Helical" evidence="9">
    <location>
        <begin position="1014"/>
        <end position="1038"/>
    </location>
</feature>
<keyword evidence="5" id="KW-0997">Cell inner membrane</keyword>
<keyword evidence="3" id="KW-0813">Transport</keyword>
<feature type="transmembrane region" description="Helical" evidence="9">
    <location>
        <begin position="441"/>
        <end position="463"/>
    </location>
</feature>
<keyword evidence="8 9" id="KW-0472">Membrane</keyword>
<keyword evidence="6 9" id="KW-0812">Transmembrane</keyword>